<evidence type="ECO:0000256" key="1">
    <source>
        <dbReference type="SAM" id="MobiDB-lite"/>
    </source>
</evidence>
<evidence type="ECO:0000313" key="3">
    <source>
        <dbReference type="Proteomes" id="UP000176786"/>
    </source>
</evidence>
<dbReference type="Proteomes" id="UP000176786">
    <property type="component" value="Unassembled WGS sequence"/>
</dbReference>
<comment type="caution">
    <text evidence="2">The sequence shown here is derived from an EMBL/GenBank/DDBJ whole genome shotgun (WGS) entry which is preliminary data.</text>
</comment>
<feature type="region of interest" description="Disordered" evidence="1">
    <location>
        <begin position="1"/>
        <end position="26"/>
    </location>
</feature>
<name>A0A1F5P7S6_9BACT</name>
<accession>A0A1F5P7S6</accession>
<gene>
    <name evidence="2" type="ORF">A3J48_01030</name>
</gene>
<protein>
    <submittedName>
        <fullName evidence="2">Uncharacterized protein</fullName>
    </submittedName>
</protein>
<proteinExistence type="predicted"/>
<organism evidence="2 3">
    <name type="scientific">Candidatus Doudnabacteria bacterium RIFCSPHIGHO2_02_FULL_46_11</name>
    <dbReference type="NCBI Taxonomy" id="1817832"/>
    <lineage>
        <taxon>Bacteria</taxon>
        <taxon>Candidatus Doudnaibacteriota</taxon>
    </lineage>
</organism>
<dbReference type="AlphaFoldDB" id="A0A1F5P7S6"/>
<dbReference type="EMBL" id="MFES01000020">
    <property type="protein sequence ID" value="OGE85905.1"/>
    <property type="molecule type" value="Genomic_DNA"/>
</dbReference>
<evidence type="ECO:0000313" key="2">
    <source>
        <dbReference type="EMBL" id="OGE85905.1"/>
    </source>
</evidence>
<dbReference type="STRING" id="1817832.A3J48_01030"/>
<reference evidence="2 3" key="1">
    <citation type="journal article" date="2016" name="Nat. Commun.">
        <title>Thousands of microbial genomes shed light on interconnected biogeochemical processes in an aquifer system.</title>
        <authorList>
            <person name="Anantharaman K."/>
            <person name="Brown C.T."/>
            <person name="Hug L.A."/>
            <person name="Sharon I."/>
            <person name="Castelle C.J."/>
            <person name="Probst A.J."/>
            <person name="Thomas B.C."/>
            <person name="Singh A."/>
            <person name="Wilkins M.J."/>
            <person name="Karaoz U."/>
            <person name="Brodie E.L."/>
            <person name="Williams K.H."/>
            <person name="Hubbard S.S."/>
            <person name="Banfield J.F."/>
        </authorList>
    </citation>
    <scope>NUCLEOTIDE SEQUENCE [LARGE SCALE GENOMIC DNA]</scope>
</reference>
<sequence>MREREPIEPADYGGRQTSLDKEQSEKFEKDMKVKVIKGGPVPRIGELVMLHTTNGQRWGRITSFERATKTSWEIEYEYTGD</sequence>